<accession>A0A2M4D6K5</accession>
<protein>
    <submittedName>
        <fullName evidence="2">Putative secreted protein</fullName>
    </submittedName>
</protein>
<organism evidence="2">
    <name type="scientific">Anopheles darlingi</name>
    <name type="common">Mosquito</name>
    <dbReference type="NCBI Taxonomy" id="43151"/>
    <lineage>
        <taxon>Eukaryota</taxon>
        <taxon>Metazoa</taxon>
        <taxon>Ecdysozoa</taxon>
        <taxon>Arthropoda</taxon>
        <taxon>Hexapoda</taxon>
        <taxon>Insecta</taxon>
        <taxon>Pterygota</taxon>
        <taxon>Neoptera</taxon>
        <taxon>Endopterygota</taxon>
        <taxon>Diptera</taxon>
        <taxon>Nematocera</taxon>
        <taxon>Culicoidea</taxon>
        <taxon>Culicidae</taxon>
        <taxon>Anophelinae</taxon>
        <taxon>Anopheles</taxon>
    </lineage>
</organism>
<dbReference type="AlphaFoldDB" id="A0A2M4D6K5"/>
<reference evidence="2" key="1">
    <citation type="submission" date="2018-01" db="EMBL/GenBank/DDBJ databases">
        <title>An insight into the sialome of Amazonian anophelines.</title>
        <authorList>
            <person name="Ribeiro J.M."/>
            <person name="Scarpassa V."/>
            <person name="Calvo E."/>
        </authorList>
    </citation>
    <scope>NUCLEOTIDE SEQUENCE</scope>
</reference>
<evidence type="ECO:0000313" key="2">
    <source>
        <dbReference type="EMBL" id="MBW73202.1"/>
    </source>
</evidence>
<name>A0A2M4D6K5_ANODA</name>
<feature type="chain" id="PRO_5014753350" evidence="1">
    <location>
        <begin position="16"/>
        <end position="133"/>
    </location>
</feature>
<evidence type="ECO:0000256" key="1">
    <source>
        <dbReference type="SAM" id="SignalP"/>
    </source>
</evidence>
<feature type="signal peptide" evidence="1">
    <location>
        <begin position="1"/>
        <end position="15"/>
    </location>
</feature>
<keyword evidence="1" id="KW-0732">Signal</keyword>
<sequence length="133" mass="15765">MLMLLTSCFVRSCWCVRALDGVRLVAEYRRRHRCRLRPSTTRSCESAYKAKHTFLLWSSTDRNGMESGNESEISCMHTMLYEAEKRCAGSRDQERQRERERSIKWRTHTIIMQRCRWGSAMSGFPSRYSFPLI</sequence>
<dbReference type="EMBL" id="GGFL01009024">
    <property type="protein sequence ID" value="MBW73202.1"/>
    <property type="molecule type" value="Transcribed_RNA"/>
</dbReference>
<proteinExistence type="predicted"/>